<dbReference type="AlphaFoldDB" id="A0A081D9N3"/>
<feature type="compositionally biased region" description="Basic and acidic residues" evidence="1">
    <location>
        <begin position="302"/>
        <end position="311"/>
    </location>
</feature>
<protein>
    <submittedName>
        <fullName evidence="2">Uncharacterized protein</fullName>
    </submittedName>
</protein>
<sequence>MQDKIAQEVQDALTATPEEINFEQLQNEDSSPLNQPVIEKDIGGERPVEADEEKQKSWNVWKPEQEHKTLDELEPGRSGNTQTDFRTKVEAKVEKEKAQEPLDAPEQEINGNGFDTEADETVTDQDFEVPLAQANQAADAILGMSNNVLAVGGGYFVKIRKHQEFYEFEEIIQVVDQQNDKNVERIKLDKEDQALLRPLLAQVLRKKAKKLTPEQQLMGAVISILMKKAQVVMEVRAENSLLENRILDIVRQEKGETEIEDIKEEDENKDDTDSSDYAFAKSSVRDSRPQGERSVKAQPEQKPFKEKEIKPEPTIQDIEVEEVDDDIPIIDVAEEPQNNS</sequence>
<dbReference type="EMBL" id="BBLG01000002">
    <property type="protein sequence ID" value="GAK75629.1"/>
    <property type="molecule type" value="Genomic_DNA"/>
</dbReference>
<organism evidence="2 3">
    <name type="scientific">Nonlabens ulvanivorans</name>
    <name type="common">Persicivirga ulvanivorans</name>
    <dbReference type="NCBI Taxonomy" id="906888"/>
    <lineage>
        <taxon>Bacteria</taxon>
        <taxon>Pseudomonadati</taxon>
        <taxon>Bacteroidota</taxon>
        <taxon>Flavobacteriia</taxon>
        <taxon>Flavobacteriales</taxon>
        <taxon>Flavobacteriaceae</taxon>
        <taxon>Nonlabens</taxon>
    </lineage>
</organism>
<feature type="region of interest" description="Disordered" evidence="1">
    <location>
        <begin position="258"/>
        <end position="340"/>
    </location>
</feature>
<dbReference type="Proteomes" id="UP000028980">
    <property type="component" value="Unassembled WGS sequence"/>
</dbReference>
<accession>A0A081D9N3</accession>
<comment type="caution">
    <text evidence="2">The sequence shown here is derived from an EMBL/GenBank/DDBJ whole genome shotgun (WGS) entry which is preliminary data.</text>
</comment>
<feature type="compositionally biased region" description="Acidic residues" evidence="1">
    <location>
        <begin position="258"/>
        <end position="274"/>
    </location>
</feature>
<gene>
    <name evidence="2" type="ORF">JCM19296_1221</name>
</gene>
<evidence type="ECO:0000256" key="1">
    <source>
        <dbReference type="SAM" id="MobiDB-lite"/>
    </source>
</evidence>
<name>A0A081D9N3_NONUL</name>
<feature type="compositionally biased region" description="Basic and acidic residues" evidence="1">
    <location>
        <begin position="283"/>
        <end position="295"/>
    </location>
</feature>
<feature type="compositionally biased region" description="Basic and acidic residues" evidence="1">
    <location>
        <begin position="38"/>
        <end position="56"/>
    </location>
</feature>
<proteinExistence type="predicted"/>
<reference evidence="2 3" key="1">
    <citation type="journal article" date="2014" name="Genome Announc.">
        <title>Draft Genome Sequences of Marine Flavobacterium Nonlabens Strains NR17, NR24, NR27, NR32, NR33, and Ara13.</title>
        <authorList>
            <person name="Nakanishi M."/>
            <person name="Meirelles P."/>
            <person name="Suzuki R."/>
            <person name="Takatani N."/>
            <person name="Mino S."/>
            <person name="Suda W."/>
            <person name="Oshima K."/>
            <person name="Hattori M."/>
            <person name="Ohkuma M."/>
            <person name="Hosokawa M."/>
            <person name="Miyashita K."/>
            <person name="Thompson F.L."/>
            <person name="Niwa A."/>
            <person name="Sawabe T."/>
            <person name="Sawabe T."/>
        </authorList>
    </citation>
    <scope>NUCLEOTIDE SEQUENCE [LARGE SCALE GENOMIC DNA]</scope>
    <source>
        <strain evidence="3">JCM19296</strain>
    </source>
</reference>
<evidence type="ECO:0000313" key="2">
    <source>
        <dbReference type="EMBL" id="GAK75629.1"/>
    </source>
</evidence>
<feature type="compositionally biased region" description="Acidic residues" evidence="1">
    <location>
        <begin position="318"/>
        <end position="334"/>
    </location>
</feature>
<feature type="compositionally biased region" description="Polar residues" evidence="1">
    <location>
        <begin position="23"/>
        <end position="34"/>
    </location>
</feature>
<feature type="compositionally biased region" description="Basic and acidic residues" evidence="1">
    <location>
        <begin position="63"/>
        <end position="75"/>
    </location>
</feature>
<feature type="region of interest" description="Disordered" evidence="1">
    <location>
        <begin position="1"/>
        <end position="86"/>
    </location>
</feature>
<evidence type="ECO:0000313" key="3">
    <source>
        <dbReference type="Proteomes" id="UP000028980"/>
    </source>
</evidence>